<dbReference type="PANTHER" id="PTHR37828">
    <property type="entry name" value="GSR2449 PROTEIN"/>
    <property type="match status" value="1"/>
</dbReference>
<organism evidence="2">
    <name type="scientific">marine sediment metagenome</name>
    <dbReference type="NCBI Taxonomy" id="412755"/>
    <lineage>
        <taxon>unclassified sequences</taxon>
        <taxon>metagenomes</taxon>
        <taxon>ecological metagenomes</taxon>
    </lineage>
</organism>
<dbReference type="PANTHER" id="PTHR37828:SF1">
    <property type="entry name" value="YCII-RELATED DOMAIN-CONTAINING PROTEIN"/>
    <property type="match status" value="1"/>
</dbReference>
<accession>A0A0F9L9W5</accession>
<name>A0A0F9L9W5_9ZZZZ</name>
<dbReference type="EMBL" id="LAZR01006501">
    <property type="protein sequence ID" value="KKM91679.1"/>
    <property type="molecule type" value="Genomic_DNA"/>
</dbReference>
<dbReference type="InterPro" id="IPR005545">
    <property type="entry name" value="YCII"/>
</dbReference>
<dbReference type="SUPFAM" id="SSF54909">
    <property type="entry name" value="Dimeric alpha+beta barrel"/>
    <property type="match status" value="1"/>
</dbReference>
<sequence length="88" mass="10574">MKKQFVVFYFMKKKPEKIQKVVPSHVEYWKKRNLKKYRGGPFSDRSGGLITFEARNIEEATKIIMNDPFVLEDLIGTKWIKEWIVEHK</sequence>
<dbReference type="AlphaFoldDB" id="A0A0F9L9W5"/>
<evidence type="ECO:0000259" key="1">
    <source>
        <dbReference type="Pfam" id="PF03795"/>
    </source>
</evidence>
<dbReference type="InterPro" id="IPR011008">
    <property type="entry name" value="Dimeric_a/b-barrel"/>
</dbReference>
<protein>
    <recommendedName>
        <fullName evidence="1">YCII-related domain-containing protein</fullName>
    </recommendedName>
</protein>
<dbReference type="Pfam" id="PF03795">
    <property type="entry name" value="YCII"/>
    <property type="match status" value="1"/>
</dbReference>
<dbReference type="Gene3D" id="3.30.70.1060">
    <property type="entry name" value="Dimeric alpha+beta barrel"/>
    <property type="match status" value="1"/>
</dbReference>
<gene>
    <name evidence="2" type="ORF">LCGC14_1226090</name>
</gene>
<comment type="caution">
    <text evidence="2">The sequence shown here is derived from an EMBL/GenBank/DDBJ whole genome shotgun (WGS) entry which is preliminary data.</text>
</comment>
<feature type="domain" description="YCII-related" evidence="1">
    <location>
        <begin position="9"/>
        <end position="83"/>
    </location>
</feature>
<reference evidence="2" key="1">
    <citation type="journal article" date="2015" name="Nature">
        <title>Complex archaea that bridge the gap between prokaryotes and eukaryotes.</title>
        <authorList>
            <person name="Spang A."/>
            <person name="Saw J.H."/>
            <person name="Jorgensen S.L."/>
            <person name="Zaremba-Niedzwiedzka K."/>
            <person name="Martijn J."/>
            <person name="Lind A.E."/>
            <person name="van Eijk R."/>
            <person name="Schleper C."/>
            <person name="Guy L."/>
            <person name="Ettema T.J."/>
        </authorList>
    </citation>
    <scope>NUCLEOTIDE SEQUENCE</scope>
</reference>
<proteinExistence type="predicted"/>
<evidence type="ECO:0000313" key="2">
    <source>
        <dbReference type="EMBL" id="KKM91679.1"/>
    </source>
</evidence>